<feature type="transmembrane region" description="Helical" evidence="1">
    <location>
        <begin position="113"/>
        <end position="134"/>
    </location>
</feature>
<keyword evidence="1" id="KW-0472">Membrane</keyword>
<name>A0AA35Q2C2_9HYPO</name>
<feature type="transmembrane region" description="Helical" evidence="1">
    <location>
        <begin position="173"/>
        <end position="193"/>
    </location>
</feature>
<evidence type="ECO:0000256" key="1">
    <source>
        <dbReference type="SAM" id="Phobius"/>
    </source>
</evidence>
<feature type="transmembrane region" description="Helical" evidence="1">
    <location>
        <begin position="146"/>
        <end position="164"/>
    </location>
</feature>
<reference evidence="2" key="1">
    <citation type="submission" date="2023-01" db="EMBL/GenBank/DDBJ databases">
        <authorList>
            <person name="Piombo E."/>
        </authorList>
    </citation>
    <scope>NUCLEOTIDE SEQUENCE</scope>
</reference>
<evidence type="ECO:0000313" key="2">
    <source>
        <dbReference type="EMBL" id="CAI6091426.1"/>
    </source>
</evidence>
<dbReference type="Proteomes" id="UP001160390">
    <property type="component" value="Unassembled WGS sequence"/>
</dbReference>
<gene>
    <name evidence="2" type="ORF">CCHLO57077_00019877</name>
</gene>
<feature type="transmembrane region" description="Helical" evidence="1">
    <location>
        <begin position="41"/>
        <end position="64"/>
    </location>
</feature>
<sequence length="248" mass="27650">MDRISQHQITDAYLMTSLSLVCVCLFVSLKFRHPWSRETWFVYLIGGWIMLELIALILFCLEYSQQVRLPQVLSSSIYIILAIISLWGVAILQMVAIIFTFTIIINKEGWWKWLLVLECIEVVLAVILVMMPNIPAPLELACMTTFTSQVASIGVLFLASRVMLTEKRIADHLLVLGLLVILVSAVVLGLSLIGFLTSAAWPQLVLNLFIVTVSYRLPASPRPASHIDGDSELELAAHGLHDDPGSPH</sequence>
<evidence type="ECO:0000313" key="3">
    <source>
        <dbReference type="Proteomes" id="UP001160390"/>
    </source>
</evidence>
<accession>A0AA35Q2C2</accession>
<comment type="caution">
    <text evidence="2">The sequence shown here is derived from an EMBL/GenBank/DDBJ whole genome shotgun (WGS) entry which is preliminary data.</text>
</comment>
<feature type="transmembrane region" description="Helical" evidence="1">
    <location>
        <begin position="12"/>
        <end position="29"/>
    </location>
</feature>
<feature type="transmembrane region" description="Helical" evidence="1">
    <location>
        <begin position="76"/>
        <end position="101"/>
    </location>
</feature>
<keyword evidence="3" id="KW-1185">Reference proteome</keyword>
<dbReference type="EMBL" id="CABFNP030001123">
    <property type="protein sequence ID" value="CAI6091426.1"/>
    <property type="molecule type" value="Genomic_DNA"/>
</dbReference>
<keyword evidence="1" id="KW-1133">Transmembrane helix</keyword>
<dbReference type="AlphaFoldDB" id="A0AA35Q2C2"/>
<keyword evidence="1" id="KW-0812">Transmembrane</keyword>
<organism evidence="2 3">
    <name type="scientific">Clonostachys chloroleuca</name>
    <dbReference type="NCBI Taxonomy" id="1926264"/>
    <lineage>
        <taxon>Eukaryota</taxon>
        <taxon>Fungi</taxon>
        <taxon>Dikarya</taxon>
        <taxon>Ascomycota</taxon>
        <taxon>Pezizomycotina</taxon>
        <taxon>Sordariomycetes</taxon>
        <taxon>Hypocreomycetidae</taxon>
        <taxon>Hypocreales</taxon>
        <taxon>Bionectriaceae</taxon>
        <taxon>Clonostachys</taxon>
    </lineage>
</organism>
<proteinExistence type="predicted"/>
<feature type="non-terminal residue" evidence="2">
    <location>
        <position position="248"/>
    </location>
</feature>
<protein>
    <submittedName>
        <fullName evidence="2">Uncharacterized protein</fullName>
    </submittedName>
</protein>